<proteinExistence type="predicted"/>
<name>A0ABY9ZEP1_9GAMM</name>
<keyword evidence="1" id="KW-0175">Coiled coil</keyword>
<dbReference type="EMBL" id="CP135052">
    <property type="protein sequence ID" value="WNK26141.1"/>
    <property type="molecule type" value="Genomic_DNA"/>
</dbReference>
<sequence>MSYFGLNKVTSNQQLDDAVRSPSIDDSAGFFDGAFTSIYTGLYSGLIAKPEQALWGIMDTVVSPIAREVNEQFDINDTSEQFIQEQRKNAEKQVRSLTPDRATTGTAGQVMFSLFDIGGEALTGALVGGPLGGAMLVGGVQGFSDYEKLRADGVDKNTAINKATGEGLFAGLGVLTPMTLGFKGGGILAESIGAQLTARGGTISSLAGTASRATPDIVYASGSNIAMGMAQRGFASQILKERGYNQLASQYDVYDKQAIAIDGVLGVAFGGLGRYINSRGENVPLPEFDTPHVDAALTANQQLHLEADLPPGIPINAMSLDGHLAAMNKAMNDLSQGNPVDIGSILDGAEFLVHRPRSLIDTSIREAVGIIDEGSSLSLAKNTELNELASQLLNRGERENLTSSIHDLNYRIDEKTSEINSLANTEPKGSGKQLSNARKNKLAELRRLDNELTNLKNELKVKQGAISDSLSGGRFYEAKAELSRRQLAEEQSDNALVNYYATPKPRNKAQILSDEVNKTESMITGKAENSDIDFKSAELALKNNPNLEIDFLDDSGNASKVKASDLYNEAVRQAEEAKHDASLFEVAVSCFLRG</sequence>
<evidence type="ECO:0000313" key="3">
    <source>
        <dbReference type="Proteomes" id="UP001163184"/>
    </source>
</evidence>
<organism evidence="2 3">
    <name type="scientific">Providencia hangzhouensis</name>
    <dbReference type="NCBI Taxonomy" id="3031799"/>
    <lineage>
        <taxon>Bacteria</taxon>
        <taxon>Pseudomonadati</taxon>
        <taxon>Pseudomonadota</taxon>
        <taxon>Gammaproteobacteria</taxon>
        <taxon>Enterobacterales</taxon>
        <taxon>Morganellaceae</taxon>
        <taxon>Providencia</taxon>
    </lineage>
</organism>
<feature type="coiled-coil region" evidence="1">
    <location>
        <begin position="431"/>
        <end position="465"/>
    </location>
</feature>
<keyword evidence="3" id="KW-1185">Reference proteome</keyword>
<protein>
    <submittedName>
        <fullName evidence="2">Uncharacterized protein</fullName>
    </submittedName>
</protein>
<evidence type="ECO:0000256" key="1">
    <source>
        <dbReference type="SAM" id="Coils"/>
    </source>
</evidence>
<dbReference type="GeneID" id="92274762"/>
<dbReference type="Proteomes" id="UP001163184">
    <property type="component" value="Chromosome"/>
</dbReference>
<dbReference type="RefSeq" id="WP_275612160.1">
    <property type="nucleotide sequence ID" value="NZ_CP135052.1"/>
</dbReference>
<reference evidence="2" key="1">
    <citation type="journal article" date="2023" name="Microbiol. Spectr.">
        <title>Whole-genome sequencing provides insights into a novel species: Providencia hangzhouensis associated with urinary tract infections.</title>
        <authorList>
            <person name="Dong X."/>
            <person name="Yu Y."/>
            <person name="Liu J."/>
            <person name="Cao D."/>
            <person name="Xiang Y."/>
            <person name="Bi K."/>
            <person name="Yuan X."/>
            <person name="Li S."/>
            <person name="Wu T."/>
            <person name="Zhang Y."/>
        </authorList>
    </citation>
    <scope>NUCLEOTIDE SEQUENCE</scope>
    <source>
        <strain evidence="2">PR-310</strain>
    </source>
</reference>
<evidence type="ECO:0000313" key="2">
    <source>
        <dbReference type="EMBL" id="WNK26141.1"/>
    </source>
</evidence>
<gene>
    <name evidence="2" type="ORF">PZ638_09840</name>
</gene>
<accession>A0ABY9ZEP1</accession>